<organism evidence="1 2">
    <name type="scientific">Brachybacterium sacelli</name>
    <dbReference type="NCBI Taxonomy" id="173364"/>
    <lineage>
        <taxon>Bacteria</taxon>
        <taxon>Bacillati</taxon>
        <taxon>Actinomycetota</taxon>
        <taxon>Actinomycetes</taxon>
        <taxon>Micrococcales</taxon>
        <taxon>Dermabacteraceae</taxon>
        <taxon>Brachybacterium</taxon>
    </lineage>
</organism>
<sequence length="197" mass="21781">MSTPLPELPPAQKHRVIARGFTRTVHGVTDWDAPTPVVEWRARDVVGHLATWLPALIHGGSTFRFAEGPSIEEDPVGAWTQLSTQVQDLLEDPAAAEYLHSNPHTGQDRPVPEVVDSVYTADVFFHTWDLARSSGQDDTLDPDLVHDAFTGMSAAEEQLRPSGQFGQQQPVPDVATEQEELFAFLGRDPRWTPTRPA</sequence>
<gene>
    <name evidence="1" type="ORF">JOF43_000315</name>
</gene>
<dbReference type="Proteomes" id="UP001519290">
    <property type="component" value="Unassembled WGS sequence"/>
</dbReference>
<accession>A0ABS4WW33</accession>
<evidence type="ECO:0000313" key="1">
    <source>
        <dbReference type="EMBL" id="MBP2380358.1"/>
    </source>
</evidence>
<dbReference type="EMBL" id="JAGIOD010000001">
    <property type="protein sequence ID" value="MBP2380358.1"/>
    <property type="molecule type" value="Genomic_DNA"/>
</dbReference>
<name>A0ABS4WW33_9MICO</name>
<comment type="caution">
    <text evidence="1">The sequence shown here is derived from an EMBL/GenBank/DDBJ whole genome shotgun (WGS) entry which is preliminary data.</text>
</comment>
<keyword evidence="2" id="KW-1185">Reference proteome</keyword>
<protein>
    <submittedName>
        <fullName evidence="1">Uncharacterized protein (TIGR03086 family)</fullName>
    </submittedName>
</protein>
<reference evidence="1 2" key="1">
    <citation type="submission" date="2021-03" db="EMBL/GenBank/DDBJ databases">
        <title>Sequencing the genomes of 1000 actinobacteria strains.</title>
        <authorList>
            <person name="Klenk H.-P."/>
        </authorList>
    </citation>
    <scope>NUCLEOTIDE SEQUENCE [LARGE SCALE GENOMIC DNA]</scope>
    <source>
        <strain evidence="1 2">DSM 14566</strain>
    </source>
</reference>
<dbReference type="InterPro" id="IPR017517">
    <property type="entry name" value="Maleyloyr_isom"/>
</dbReference>
<dbReference type="NCBIfam" id="TIGR03083">
    <property type="entry name" value="maleylpyruvate isomerase family mycothiol-dependent enzyme"/>
    <property type="match status" value="1"/>
</dbReference>
<dbReference type="InterPro" id="IPR034660">
    <property type="entry name" value="DinB/YfiT-like"/>
</dbReference>
<evidence type="ECO:0000313" key="2">
    <source>
        <dbReference type="Proteomes" id="UP001519290"/>
    </source>
</evidence>
<proteinExistence type="predicted"/>
<dbReference type="RefSeq" id="WP_209898155.1">
    <property type="nucleotide sequence ID" value="NZ_BAAAJW010000008.1"/>
</dbReference>
<dbReference type="SUPFAM" id="SSF109854">
    <property type="entry name" value="DinB/YfiT-like putative metalloenzymes"/>
    <property type="match status" value="1"/>
</dbReference>